<proteinExistence type="predicted"/>
<evidence type="ECO:0008006" key="4">
    <source>
        <dbReference type="Google" id="ProtNLM"/>
    </source>
</evidence>
<comment type="caution">
    <text evidence="2">The sequence shown here is derived from an EMBL/GenBank/DDBJ whole genome shotgun (WGS) entry which is preliminary data.</text>
</comment>
<sequence length="133" mass="14584">MSKKTIAERATEALAYTDQLADSGHYNWVEANNALFGPGGQITTLFPTREDRIAFSQTDAYKTISKRLESLPKPPLQSETSPLRSPDDVNGAILLRLPKSLHAALFAEAEAEGVSLNQLCLSKLMIQLRALVE</sequence>
<dbReference type="EMBL" id="AZHX01000576">
    <property type="protein sequence ID" value="ETX06896.1"/>
    <property type="molecule type" value="Genomic_DNA"/>
</dbReference>
<keyword evidence="3" id="KW-1185">Reference proteome</keyword>
<organism evidence="2 3">
    <name type="scientific">Candidatus Entotheonella gemina</name>
    <dbReference type="NCBI Taxonomy" id="1429439"/>
    <lineage>
        <taxon>Bacteria</taxon>
        <taxon>Pseudomonadati</taxon>
        <taxon>Nitrospinota/Tectimicrobiota group</taxon>
        <taxon>Candidatus Tectimicrobiota</taxon>
        <taxon>Candidatus Entotheonellia</taxon>
        <taxon>Candidatus Entotheonellales</taxon>
        <taxon>Candidatus Entotheonellaceae</taxon>
        <taxon>Candidatus Entotheonella</taxon>
    </lineage>
</organism>
<reference evidence="2 3" key="1">
    <citation type="journal article" date="2014" name="Nature">
        <title>An environmental bacterial taxon with a large and distinct metabolic repertoire.</title>
        <authorList>
            <person name="Wilson M.C."/>
            <person name="Mori T."/>
            <person name="Ruckert C."/>
            <person name="Uria A.R."/>
            <person name="Helf M.J."/>
            <person name="Takada K."/>
            <person name="Gernert C."/>
            <person name="Steffens U.A."/>
            <person name="Heycke N."/>
            <person name="Schmitt S."/>
            <person name="Rinke C."/>
            <person name="Helfrich E.J."/>
            <person name="Brachmann A.O."/>
            <person name="Gurgui C."/>
            <person name="Wakimoto T."/>
            <person name="Kracht M."/>
            <person name="Crusemann M."/>
            <person name="Hentschel U."/>
            <person name="Abe I."/>
            <person name="Matsunaga S."/>
            <person name="Kalinowski J."/>
            <person name="Takeyama H."/>
            <person name="Piel J."/>
        </authorList>
    </citation>
    <scope>NUCLEOTIDE SEQUENCE [LARGE SCALE GENOMIC DNA]</scope>
    <source>
        <strain evidence="3">TSY2</strain>
    </source>
</reference>
<evidence type="ECO:0000256" key="1">
    <source>
        <dbReference type="SAM" id="MobiDB-lite"/>
    </source>
</evidence>
<dbReference type="AlphaFoldDB" id="W4MAH1"/>
<feature type="region of interest" description="Disordered" evidence="1">
    <location>
        <begin position="66"/>
        <end position="87"/>
    </location>
</feature>
<protein>
    <recommendedName>
        <fullName evidence="4">Toxin-antitoxin system HicB family antitoxin</fullName>
    </recommendedName>
</protein>
<dbReference type="HOGENOM" id="CLU_1902849_0_0_7"/>
<evidence type="ECO:0000313" key="3">
    <source>
        <dbReference type="Proteomes" id="UP000019140"/>
    </source>
</evidence>
<accession>W4MAH1</accession>
<name>W4MAH1_9BACT</name>
<evidence type="ECO:0000313" key="2">
    <source>
        <dbReference type="EMBL" id="ETX06896.1"/>
    </source>
</evidence>
<dbReference type="Pfam" id="PF05534">
    <property type="entry name" value="HicB"/>
    <property type="match status" value="1"/>
</dbReference>
<dbReference type="InterPro" id="IPR008651">
    <property type="entry name" value="Uncharacterised_HicB"/>
</dbReference>
<gene>
    <name evidence="2" type="ORF">ETSY2_14350</name>
</gene>
<dbReference type="Proteomes" id="UP000019140">
    <property type="component" value="Unassembled WGS sequence"/>
</dbReference>